<keyword evidence="1" id="KW-0812">Transmembrane</keyword>
<organism evidence="2 3">
    <name type="scientific">Methylocystis echinoides</name>
    <dbReference type="NCBI Taxonomy" id="29468"/>
    <lineage>
        <taxon>Bacteria</taxon>
        <taxon>Pseudomonadati</taxon>
        <taxon>Pseudomonadota</taxon>
        <taxon>Alphaproteobacteria</taxon>
        <taxon>Hyphomicrobiales</taxon>
        <taxon>Methylocystaceae</taxon>
        <taxon>Methylocystis</taxon>
    </lineage>
</organism>
<dbReference type="AlphaFoldDB" id="A0A9W6GS48"/>
<accession>A0A9W6GS48</accession>
<evidence type="ECO:0000313" key="3">
    <source>
        <dbReference type="Proteomes" id="UP001144323"/>
    </source>
</evidence>
<feature type="transmembrane region" description="Helical" evidence="1">
    <location>
        <begin position="152"/>
        <end position="169"/>
    </location>
</feature>
<keyword evidence="1" id="KW-1133">Transmembrane helix</keyword>
<keyword evidence="1" id="KW-0472">Membrane</keyword>
<protein>
    <recommendedName>
        <fullName evidence="4">Diguanylate cyclase</fullName>
    </recommendedName>
</protein>
<feature type="transmembrane region" description="Helical" evidence="1">
    <location>
        <begin position="107"/>
        <end position="124"/>
    </location>
</feature>
<feature type="transmembrane region" description="Helical" evidence="1">
    <location>
        <begin position="6"/>
        <end position="24"/>
    </location>
</feature>
<dbReference type="RefSeq" id="WP_281800790.1">
    <property type="nucleotide sequence ID" value="NZ_BSEC01000001.1"/>
</dbReference>
<evidence type="ECO:0008006" key="4">
    <source>
        <dbReference type="Google" id="ProtNLM"/>
    </source>
</evidence>
<dbReference type="Proteomes" id="UP001144323">
    <property type="component" value="Unassembled WGS sequence"/>
</dbReference>
<evidence type="ECO:0000313" key="2">
    <source>
        <dbReference type="EMBL" id="GLI91900.1"/>
    </source>
</evidence>
<evidence type="ECO:0000256" key="1">
    <source>
        <dbReference type="SAM" id="Phobius"/>
    </source>
</evidence>
<gene>
    <name evidence="2" type="ORF">LMG27198_08920</name>
</gene>
<keyword evidence="3" id="KW-1185">Reference proteome</keyword>
<sequence length="189" mass="21063">MTVDSTALILMYVVVPVWLLAGLADWLCHRTTYIERTSGSRESRLHLLMFAEMGAPLLGALFLEVNALVIAFMIVMFLVHEATSFWDVSYATRLRRVSPFEQHVHSFLEIMPLLALALIVARYWPQFLALFGAGEEKARFILRWNPEKLPPLYIAGTLACAALIGGLYLEELARGLKAEGRALARSGGA</sequence>
<comment type="caution">
    <text evidence="2">The sequence shown here is derived from an EMBL/GenBank/DDBJ whole genome shotgun (WGS) entry which is preliminary data.</text>
</comment>
<dbReference type="EMBL" id="BSEC01000001">
    <property type="protein sequence ID" value="GLI91900.1"/>
    <property type="molecule type" value="Genomic_DNA"/>
</dbReference>
<reference evidence="2" key="1">
    <citation type="journal article" date="2023" name="Int. J. Syst. Evol. Microbiol.">
        <title>Methylocystis iwaonis sp. nov., a type II methane-oxidizing bacterium from surface soil of a rice paddy field in Japan, and emended description of the genus Methylocystis (ex Whittenbury et al. 1970) Bowman et al. 1993.</title>
        <authorList>
            <person name="Kaise H."/>
            <person name="Sawadogo J.B."/>
            <person name="Alam M.S."/>
            <person name="Ueno C."/>
            <person name="Dianou D."/>
            <person name="Shinjo R."/>
            <person name="Asakawa S."/>
        </authorList>
    </citation>
    <scope>NUCLEOTIDE SEQUENCE</scope>
    <source>
        <strain evidence="2">LMG27198</strain>
    </source>
</reference>
<name>A0A9W6GS48_9HYPH</name>
<proteinExistence type="predicted"/>